<dbReference type="Gramene" id="PNT70693">
    <property type="protein sequence ID" value="PNT70693"/>
    <property type="gene ID" value="BRADI_2g16305v3"/>
</dbReference>
<feature type="region of interest" description="Disordered" evidence="1">
    <location>
        <begin position="134"/>
        <end position="183"/>
    </location>
</feature>
<dbReference type="EnsemblPlants" id="PNT70693">
    <property type="protein sequence ID" value="PNT70693"/>
    <property type="gene ID" value="BRADI_2g16305v3"/>
</dbReference>
<evidence type="ECO:0000256" key="1">
    <source>
        <dbReference type="SAM" id="MobiDB-lite"/>
    </source>
</evidence>
<protein>
    <submittedName>
        <fullName evidence="2 3">Uncharacterized protein</fullName>
    </submittedName>
</protein>
<dbReference type="EMBL" id="CM000881">
    <property type="protein sequence ID" value="PNT70693.1"/>
    <property type="molecule type" value="Genomic_DNA"/>
</dbReference>
<accession>A0A2K2D8U5</accession>
<name>A0A2K2D8U5_BRADI</name>
<dbReference type="AlphaFoldDB" id="A0A2K2D8U5"/>
<reference evidence="3" key="3">
    <citation type="submission" date="2018-08" db="UniProtKB">
        <authorList>
            <consortium name="EnsemblPlants"/>
        </authorList>
    </citation>
    <scope>IDENTIFICATION</scope>
    <source>
        <strain evidence="3">cv. Bd21</strain>
    </source>
</reference>
<evidence type="ECO:0000313" key="3">
    <source>
        <dbReference type="EnsemblPlants" id="PNT70693"/>
    </source>
</evidence>
<dbReference type="Proteomes" id="UP000008810">
    <property type="component" value="Chromosome 2"/>
</dbReference>
<reference evidence="2 3" key="1">
    <citation type="journal article" date="2010" name="Nature">
        <title>Genome sequencing and analysis of the model grass Brachypodium distachyon.</title>
        <authorList>
            <consortium name="International Brachypodium Initiative"/>
        </authorList>
    </citation>
    <scope>NUCLEOTIDE SEQUENCE [LARGE SCALE GENOMIC DNA]</scope>
    <source>
        <strain evidence="2 3">Bd21</strain>
    </source>
</reference>
<sequence>MHHPDRLPSPFHRNKNLYCYLTCSCVRGGSYVVPTSQKLRLYATVRTPICFFSFVFSCLAQPAAHAPPLLLPCAPLPPPTCLSSRSSSARTATAPISLCQRCLLLLLAHTRPDPPPPPRTRPALIHLLLARGRGARGGGRDARRGCRPPGRDPPPPHCAAAVGEPSSAAPRPRDATCSPPSQRIECPMPPAEARVLETSAMTASKWEASILCGKVMSYGNLRRVQMLWFDTEQKKEVSFPLKMRVSIGKK</sequence>
<evidence type="ECO:0000313" key="4">
    <source>
        <dbReference type="Proteomes" id="UP000008810"/>
    </source>
</evidence>
<gene>
    <name evidence="2" type="ORF">BRADI_2g16305v3</name>
</gene>
<reference evidence="2" key="2">
    <citation type="submission" date="2017-06" db="EMBL/GenBank/DDBJ databases">
        <title>WGS assembly of Brachypodium distachyon.</title>
        <authorList>
            <consortium name="The International Brachypodium Initiative"/>
            <person name="Lucas S."/>
            <person name="Harmon-Smith M."/>
            <person name="Lail K."/>
            <person name="Tice H."/>
            <person name="Grimwood J."/>
            <person name="Bruce D."/>
            <person name="Barry K."/>
            <person name="Shu S."/>
            <person name="Lindquist E."/>
            <person name="Wang M."/>
            <person name="Pitluck S."/>
            <person name="Vogel J.P."/>
            <person name="Garvin D.F."/>
            <person name="Mockler T.C."/>
            <person name="Schmutz J."/>
            <person name="Rokhsar D."/>
            <person name="Bevan M.W."/>
        </authorList>
    </citation>
    <scope>NUCLEOTIDE SEQUENCE</scope>
    <source>
        <strain evidence="2">Bd21</strain>
    </source>
</reference>
<proteinExistence type="predicted"/>
<evidence type="ECO:0000313" key="2">
    <source>
        <dbReference type="EMBL" id="PNT70693.1"/>
    </source>
</evidence>
<organism evidence="2">
    <name type="scientific">Brachypodium distachyon</name>
    <name type="common">Purple false brome</name>
    <name type="synonym">Trachynia distachya</name>
    <dbReference type="NCBI Taxonomy" id="15368"/>
    <lineage>
        <taxon>Eukaryota</taxon>
        <taxon>Viridiplantae</taxon>
        <taxon>Streptophyta</taxon>
        <taxon>Embryophyta</taxon>
        <taxon>Tracheophyta</taxon>
        <taxon>Spermatophyta</taxon>
        <taxon>Magnoliopsida</taxon>
        <taxon>Liliopsida</taxon>
        <taxon>Poales</taxon>
        <taxon>Poaceae</taxon>
        <taxon>BOP clade</taxon>
        <taxon>Pooideae</taxon>
        <taxon>Stipodae</taxon>
        <taxon>Brachypodieae</taxon>
        <taxon>Brachypodium</taxon>
    </lineage>
</organism>
<keyword evidence="4" id="KW-1185">Reference proteome</keyword>
<dbReference type="InParanoid" id="A0A2K2D8U5"/>